<keyword evidence="2" id="KW-1185">Reference proteome</keyword>
<evidence type="ECO:0000313" key="2">
    <source>
        <dbReference type="Proteomes" id="UP001427805"/>
    </source>
</evidence>
<comment type="caution">
    <text evidence="1">The sequence shown here is derived from an EMBL/GenBank/DDBJ whole genome shotgun (WGS) entry which is preliminary data.</text>
</comment>
<gene>
    <name evidence="1" type="ORF">TPR58_19475</name>
</gene>
<dbReference type="EMBL" id="JBDIZK010000013">
    <property type="protein sequence ID" value="MEN3749364.1"/>
    <property type="molecule type" value="Genomic_DNA"/>
</dbReference>
<sequence length="189" mass="18741">MKLGVICGIGLIAALAGCSVKDADDQATQAANASAPAGAATPSPAGAAAPAQPVAAGAVAQPRMIAVNAQGVAPVGLTVRVKGVELGADATILDVSASYGGTTSNDVDLAFSQTFIRDEQGNKLMLKRISGNEDLKIRAGQQMDGRLVFLGAVPPSAKSITLVLNDGNDGNAITGPGLNIPIDLQAGAQ</sequence>
<dbReference type="PROSITE" id="PS51257">
    <property type="entry name" value="PROKAR_LIPOPROTEIN"/>
    <property type="match status" value="1"/>
</dbReference>
<accession>A0ABV0BCW8</accession>
<dbReference type="RefSeq" id="WP_346248406.1">
    <property type="nucleotide sequence ID" value="NZ_JBDIZK010000013.1"/>
</dbReference>
<name>A0ABV0BCW8_9SPHN</name>
<proteinExistence type="predicted"/>
<protein>
    <recommendedName>
        <fullName evidence="3">DUF4352 domain-containing protein</fullName>
    </recommendedName>
</protein>
<dbReference type="Proteomes" id="UP001427805">
    <property type="component" value="Unassembled WGS sequence"/>
</dbReference>
<reference evidence="1 2" key="1">
    <citation type="submission" date="2024-05" db="EMBL/GenBank/DDBJ databases">
        <title>Sphingomonas sp. HF-S3 16S ribosomal RNA gene Genome sequencing and assembly.</title>
        <authorList>
            <person name="Lee H."/>
        </authorList>
    </citation>
    <scope>NUCLEOTIDE SEQUENCE [LARGE SCALE GENOMIC DNA]</scope>
    <source>
        <strain evidence="1 2">HF-S3</strain>
    </source>
</reference>
<evidence type="ECO:0008006" key="3">
    <source>
        <dbReference type="Google" id="ProtNLM"/>
    </source>
</evidence>
<evidence type="ECO:0000313" key="1">
    <source>
        <dbReference type="EMBL" id="MEN3749364.1"/>
    </source>
</evidence>
<organism evidence="1 2">
    <name type="scientific">Sphingomonas rustica</name>
    <dbReference type="NCBI Taxonomy" id="3103142"/>
    <lineage>
        <taxon>Bacteria</taxon>
        <taxon>Pseudomonadati</taxon>
        <taxon>Pseudomonadota</taxon>
        <taxon>Alphaproteobacteria</taxon>
        <taxon>Sphingomonadales</taxon>
        <taxon>Sphingomonadaceae</taxon>
        <taxon>Sphingomonas</taxon>
    </lineage>
</organism>